<dbReference type="SUPFAM" id="SSF53933">
    <property type="entry name" value="Microbial ribonucleases"/>
    <property type="match status" value="1"/>
</dbReference>
<keyword evidence="1" id="KW-0540">Nuclease</keyword>
<evidence type="ECO:0000256" key="2">
    <source>
        <dbReference type="ARBA" id="ARBA00022759"/>
    </source>
</evidence>
<dbReference type="InterPro" id="IPR016191">
    <property type="entry name" value="Ribonuclease/ribotoxin"/>
</dbReference>
<keyword evidence="4" id="KW-1015">Disulfide bond</keyword>
<dbReference type="GO" id="GO:0016787">
    <property type="term" value="F:hydrolase activity"/>
    <property type="evidence" value="ECO:0007669"/>
    <property type="project" value="UniProtKB-KW"/>
</dbReference>
<keyword evidence="2" id="KW-0255">Endonuclease</keyword>
<gene>
    <name evidence="6" type="ORF">BT96DRAFT_809148</name>
</gene>
<dbReference type="AlphaFoldDB" id="A0A6A4IG68"/>
<dbReference type="EMBL" id="ML769394">
    <property type="protein sequence ID" value="KAE9407764.1"/>
    <property type="molecule type" value="Genomic_DNA"/>
</dbReference>
<dbReference type="OrthoDB" id="5425539at2759"/>
<organism evidence="6 7">
    <name type="scientific">Gymnopus androsaceus JB14</name>
    <dbReference type="NCBI Taxonomy" id="1447944"/>
    <lineage>
        <taxon>Eukaryota</taxon>
        <taxon>Fungi</taxon>
        <taxon>Dikarya</taxon>
        <taxon>Basidiomycota</taxon>
        <taxon>Agaricomycotina</taxon>
        <taxon>Agaricomycetes</taxon>
        <taxon>Agaricomycetidae</taxon>
        <taxon>Agaricales</taxon>
        <taxon>Marasmiineae</taxon>
        <taxon>Omphalotaceae</taxon>
        <taxon>Gymnopus</taxon>
    </lineage>
</organism>
<evidence type="ECO:0000256" key="3">
    <source>
        <dbReference type="ARBA" id="ARBA00022801"/>
    </source>
</evidence>
<dbReference type="GO" id="GO:0016829">
    <property type="term" value="F:lyase activity"/>
    <property type="evidence" value="ECO:0007669"/>
    <property type="project" value="UniProtKB-KW"/>
</dbReference>
<dbReference type="Proteomes" id="UP000799118">
    <property type="component" value="Unassembled WGS sequence"/>
</dbReference>
<dbReference type="InterPro" id="IPR000026">
    <property type="entry name" value="N1-like"/>
</dbReference>
<name>A0A6A4IG68_9AGAR</name>
<accession>A0A6A4IG68</accession>
<proteinExistence type="predicted"/>
<reference evidence="6" key="1">
    <citation type="journal article" date="2019" name="Environ. Microbiol.">
        <title>Fungal ecological strategies reflected in gene transcription - a case study of two litter decomposers.</title>
        <authorList>
            <person name="Barbi F."/>
            <person name="Kohler A."/>
            <person name="Barry K."/>
            <person name="Baskaran P."/>
            <person name="Daum C."/>
            <person name="Fauchery L."/>
            <person name="Ihrmark K."/>
            <person name="Kuo A."/>
            <person name="LaButti K."/>
            <person name="Lipzen A."/>
            <person name="Morin E."/>
            <person name="Grigoriev I.V."/>
            <person name="Henrissat B."/>
            <person name="Lindahl B."/>
            <person name="Martin F."/>
        </authorList>
    </citation>
    <scope>NUCLEOTIDE SEQUENCE</scope>
    <source>
        <strain evidence="6">JB14</strain>
    </source>
</reference>
<evidence type="ECO:0000256" key="5">
    <source>
        <dbReference type="ARBA" id="ARBA00023239"/>
    </source>
</evidence>
<evidence type="ECO:0000313" key="6">
    <source>
        <dbReference type="EMBL" id="KAE9407764.1"/>
    </source>
</evidence>
<dbReference type="PANTHER" id="PTHR42104:SF1">
    <property type="entry name" value="EXTRACELLULAR GUANYL-SPECIFIC RIBONUCLEASE RNTA (AFU_ORTHOLOGUE AFUA_4G03230)"/>
    <property type="match status" value="1"/>
</dbReference>
<protein>
    <submittedName>
        <fullName evidence="6">Ribonuclease/ribotoxin</fullName>
    </submittedName>
</protein>
<keyword evidence="7" id="KW-1185">Reference proteome</keyword>
<dbReference type="GO" id="GO:0004521">
    <property type="term" value="F:RNA endonuclease activity"/>
    <property type="evidence" value="ECO:0007669"/>
    <property type="project" value="InterPro"/>
</dbReference>
<sequence length="131" mass="14220">MSDSNVVLYYEPTGCNCDGTQYTQADINAAGAKALQLASEKKTVGKDKYPHVYNDYEKFSFQHANKPYLEFPMERNGGAYSGEGSPGADRLVIGSIAEDFSSAVYCAVITHDGQKDDGFVECADDTLNPRG</sequence>
<keyword evidence="5" id="KW-0456">Lyase</keyword>
<dbReference type="PANTHER" id="PTHR42104">
    <property type="entry name" value="EXTRACELLULAR GUANYL-SPECIFIC RIBONUCLEASE RNTA (AFU_ORTHOLOGUE AFUA_4G03230)"/>
    <property type="match status" value="1"/>
</dbReference>
<evidence type="ECO:0000313" key="7">
    <source>
        <dbReference type="Proteomes" id="UP000799118"/>
    </source>
</evidence>
<keyword evidence="3" id="KW-0378">Hydrolase</keyword>
<dbReference type="Pfam" id="PF00545">
    <property type="entry name" value="Ribonuclease"/>
    <property type="match status" value="1"/>
</dbReference>
<evidence type="ECO:0000256" key="1">
    <source>
        <dbReference type="ARBA" id="ARBA00022722"/>
    </source>
</evidence>
<evidence type="ECO:0000256" key="4">
    <source>
        <dbReference type="ARBA" id="ARBA00023157"/>
    </source>
</evidence>
<dbReference type="Gene3D" id="3.10.450.30">
    <property type="entry name" value="Microbial ribonucleases"/>
    <property type="match status" value="1"/>
</dbReference>
<dbReference type="GO" id="GO:0003723">
    <property type="term" value="F:RNA binding"/>
    <property type="evidence" value="ECO:0007669"/>
    <property type="project" value="InterPro"/>
</dbReference>